<dbReference type="EMBL" id="AP028654">
    <property type="protein sequence ID" value="BEP28755.1"/>
    <property type="molecule type" value="Genomic_DNA"/>
</dbReference>
<dbReference type="Gene3D" id="3.40.50.1000">
    <property type="entry name" value="HAD superfamily/HAD-like"/>
    <property type="match status" value="1"/>
</dbReference>
<accession>A0AAU9E463</accession>
<dbReference type="PROSITE" id="PS01229">
    <property type="entry name" value="COF_2"/>
    <property type="match status" value="1"/>
</dbReference>
<dbReference type="SFLD" id="SFLDG01144">
    <property type="entry name" value="C2.B.4:_PGP_Like"/>
    <property type="match status" value="1"/>
</dbReference>
<organism evidence="1 2">
    <name type="scientific">Helicovermis profundi</name>
    <dbReference type="NCBI Taxonomy" id="3065157"/>
    <lineage>
        <taxon>Bacteria</taxon>
        <taxon>Bacillati</taxon>
        <taxon>Bacillota</taxon>
        <taxon>Clostridia</taxon>
        <taxon>Helicovermis</taxon>
    </lineage>
</organism>
<dbReference type="KEGG" id="hprf:HLPR_10860"/>
<dbReference type="Proteomes" id="UP001321786">
    <property type="component" value="Chromosome"/>
</dbReference>
<dbReference type="InterPro" id="IPR036412">
    <property type="entry name" value="HAD-like_sf"/>
</dbReference>
<dbReference type="AlphaFoldDB" id="A0AAU9E463"/>
<dbReference type="PANTHER" id="PTHR10000:SF8">
    <property type="entry name" value="HAD SUPERFAMILY HYDROLASE-LIKE, TYPE 3"/>
    <property type="match status" value="1"/>
</dbReference>
<dbReference type="SFLD" id="SFLDG01140">
    <property type="entry name" value="C2.B:_Phosphomannomutase_and_P"/>
    <property type="match status" value="1"/>
</dbReference>
<keyword evidence="1" id="KW-0378">Hydrolase</keyword>
<dbReference type="CDD" id="cd07516">
    <property type="entry name" value="HAD_Pase"/>
    <property type="match status" value="1"/>
</dbReference>
<keyword evidence="2" id="KW-1185">Reference proteome</keyword>
<dbReference type="InterPro" id="IPR000150">
    <property type="entry name" value="Cof"/>
</dbReference>
<dbReference type="InterPro" id="IPR006379">
    <property type="entry name" value="HAD-SF_hydro_IIB"/>
</dbReference>
<dbReference type="NCBIfam" id="TIGR01484">
    <property type="entry name" value="HAD-SF-IIB"/>
    <property type="match status" value="1"/>
</dbReference>
<dbReference type="InterPro" id="IPR023214">
    <property type="entry name" value="HAD_sf"/>
</dbReference>
<dbReference type="GO" id="GO:0005829">
    <property type="term" value="C:cytosol"/>
    <property type="evidence" value="ECO:0007669"/>
    <property type="project" value="TreeGrafter"/>
</dbReference>
<dbReference type="SFLD" id="SFLDS00003">
    <property type="entry name" value="Haloacid_Dehalogenase"/>
    <property type="match status" value="1"/>
</dbReference>
<name>A0AAU9E463_9FIRM</name>
<gene>
    <name evidence="1" type="ORF">HLPR_10860</name>
</gene>
<dbReference type="SUPFAM" id="SSF56784">
    <property type="entry name" value="HAD-like"/>
    <property type="match status" value="1"/>
</dbReference>
<reference evidence="1 2" key="1">
    <citation type="submission" date="2023-08" db="EMBL/GenBank/DDBJ databases">
        <title>Helicovermis profunda gen. nov., sp. nov., a novel mesophilic, fermentative bacterium within the Bacillota from a deep-sea hydrothermal vent chimney.</title>
        <authorList>
            <person name="Miyazaki U."/>
            <person name="Mizutani D."/>
            <person name="Hashimoto Y."/>
            <person name="Tame A."/>
            <person name="Sawayama S."/>
            <person name="Miyazaki J."/>
            <person name="Takai K."/>
            <person name="Nakagawa S."/>
        </authorList>
    </citation>
    <scope>NUCLEOTIDE SEQUENCE [LARGE SCALE GENOMIC DNA]</scope>
    <source>
        <strain evidence="1 2">S502</strain>
    </source>
</reference>
<sequence>MYKMVYSDMDGTLLNSKKEISTENYEVIKKLKEKDIIFGIATGRIYPAAKIYSKELDINSPLICSNGAMVVDVNNDEIIISNPLDAPTINEIVDIIKKYDVYFHLYDKDTIYAEKYDLVIKYFREFSEKLPDDLKVKTSVVKDINTIITSKTIYKIGVYFDDSETSINMIKELKRLNNIESCKSMSYMYDIMAKNINKGYALKQLGEYFGIEKDSIMTFGDNENDISMLKYAGKGIAMDNSSDEIKLNADFITKTNDNHGVRYAIDKFILNK</sequence>
<evidence type="ECO:0000313" key="2">
    <source>
        <dbReference type="Proteomes" id="UP001321786"/>
    </source>
</evidence>
<dbReference type="Pfam" id="PF08282">
    <property type="entry name" value="Hydrolase_3"/>
    <property type="match status" value="1"/>
</dbReference>
<dbReference type="Gene3D" id="3.30.1240.10">
    <property type="match status" value="1"/>
</dbReference>
<dbReference type="GO" id="GO:0000287">
    <property type="term" value="F:magnesium ion binding"/>
    <property type="evidence" value="ECO:0007669"/>
    <property type="project" value="TreeGrafter"/>
</dbReference>
<dbReference type="NCBIfam" id="TIGR00099">
    <property type="entry name" value="Cof-subfamily"/>
    <property type="match status" value="1"/>
</dbReference>
<protein>
    <submittedName>
        <fullName evidence="1">Cof-type HAD-IIB family hydrolase</fullName>
    </submittedName>
</protein>
<evidence type="ECO:0000313" key="1">
    <source>
        <dbReference type="EMBL" id="BEP28755.1"/>
    </source>
</evidence>
<dbReference type="PANTHER" id="PTHR10000">
    <property type="entry name" value="PHOSPHOSERINE PHOSPHATASE"/>
    <property type="match status" value="1"/>
</dbReference>
<dbReference type="GO" id="GO:0016791">
    <property type="term" value="F:phosphatase activity"/>
    <property type="evidence" value="ECO:0007669"/>
    <property type="project" value="UniProtKB-ARBA"/>
</dbReference>
<dbReference type="RefSeq" id="WP_338537061.1">
    <property type="nucleotide sequence ID" value="NZ_AP028654.1"/>
</dbReference>
<proteinExistence type="predicted"/>